<dbReference type="EMBL" id="CALNXI010000064">
    <property type="protein sequence ID" value="CAH3017518.1"/>
    <property type="molecule type" value="Genomic_DNA"/>
</dbReference>
<dbReference type="Pfam" id="PF01335">
    <property type="entry name" value="DED"/>
    <property type="match status" value="2"/>
</dbReference>
<proteinExistence type="predicted"/>
<evidence type="ECO:0000313" key="4">
    <source>
        <dbReference type="Proteomes" id="UP001159427"/>
    </source>
</evidence>
<evidence type="ECO:0000259" key="2">
    <source>
        <dbReference type="PROSITE" id="PS50168"/>
    </source>
</evidence>
<sequence>MSTSQSSTVSTNELGRQEYEYREVLLVIDSNLTEVQKKKLRFYFPTECAEGNETLELFRSLEDDKMISWEDVRLLKDGLRAVGRLDLVDNLTEFENKRDLFTLVYMYARKRQGFGESSCYLSSVEQAAAYLTRTTTNGISPDGTLKSLLESRKSIKKVIGEFDAVIEHERLDPLNQLTLKVVIAGETVAEAFRMSEERRLTSEDIIKMCRSVADELYCRMREQGMTWELFFEYIEDRYKSVFPQQDSVSAEDIADAIMSDAMTEKLKLEYRSALLQISYGLEKVQTKALLFYYDKVIEEDSESLALFRSLEYARKLSWKDVSFLKEGLLKVRRLDLVKDLTEFEVKRNFALLLDLYGKMRQSSQWSYSFESMVKVANHLTFLMRAICEDEFDVSDTINKLMEAGKEFKSVLNDLEEETERQLSEPWSKLTLLFLVSGELITASMIKEAEHGGEPNAPDLCFTAATKLSSRMFNLGMNWDEFCVYVEERYNFIHRQKHPVSENGSSNWEKQMAELVQHLKRSGYFL</sequence>
<dbReference type="PROSITE" id="PS50168">
    <property type="entry name" value="DED"/>
    <property type="match status" value="2"/>
</dbReference>
<dbReference type="PANTHER" id="PTHR48169">
    <property type="entry name" value="DED DOMAIN-CONTAINING PROTEIN"/>
    <property type="match status" value="1"/>
</dbReference>
<dbReference type="Gene3D" id="1.10.533.10">
    <property type="entry name" value="Death Domain, Fas"/>
    <property type="match status" value="2"/>
</dbReference>
<dbReference type="SUPFAM" id="SSF47986">
    <property type="entry name" value="DEATH domain"/>
    <property type="match status" value="2"/>
</dbReference>
<keyword evidence="4" id="KW-1185">Reference proteome</keyword>
<feature type="domain" description="DED" evidence="2">
    <location>
        <begin position="269"/>
        <end position="342"/>
    </location>
</feature>
<feature type="domain" description="DED" evidence="2">
    <location>
        <begin position="20"/>
        <end position="93"/>
    </location>
</feature>
<dbReference type="Proteomes" id="UP001159427">
    <property type="component" value="Unassembled WGS sequence"/>
</dbReference>
<keyword evidence="1" id="KW-0053">Apoptosis</keyword>
<comment type="caution">
    <text evidence="3">The sequence shown here is derived from an EMBL/GenBank/DDBJ whole genome shotgun (WGS) entry which is preliminary data.</text>
</comment>
<name>A0ABN8LR13_9CNID</name>
<evidence type="ECO:0000256" key="1">
    <source>
        <dbReference type="ARBA" id="ARBA00022703"/>
    </source>
</evidence>
<dbReference type="InterPro" id="IPR001875">
    <property type="entry name" value="DED_dom"/>
</dbReference>
<organism evidence="3 4">
    <name type="scientific">Porites evermanni</name>
    <dbReference type="NCBI Taxonomy" id="104178"/>
    <lineage>
        <taxon>Eukaryota</taxon>
        <taxon>Metazoa</taxon>
        <taxon>Cnidaria</taxon>
        <taxon>Anthozoa</taxon>
        <taxon>Hexacorallia</taxon>
        <taxon>Scleractinia</taxon>
        <taxon>Fungiina</taxon>
        <taxon>Poritidae</taxon>
        <taxon>Porites</taxon>
    </lineage>
</organism>
<evidence type="ECO:0000313" key="3">
    <source>
        <dbReference type="EMBL" id="CAH3017518.1"/>
    </source>
</evidence>
<dbReference type="SMART" id="SM00031">
    <property type="entry name" value="DED"/>
    <property type="match status" value="2"/>
</dbReference>
<reference evidence="3 4" key="1">
    <citation type="submission" date="2022-05" db="EMBL/GenBank/DDBJ databases">
        <authorList>
            <consortium name="Genoscope - CEA"/>
            <person name="William W."/>
        </authorList>
    </citation>
    <scope>NUCLEOTIDE SEQUENCE [LARGE SCALE GENOMIC DNA]</scope>
</reference>
<dbReference type="PANTHER" id="PTHR48169:SF7">
    <property type="entry name" value="CASPASE 10"/>
    <property type="match status" value="1"/>
</dbReference>
<protein>
    <recommendedName>
        <fullName evidence="2">DED domain-containing protein</fullName>
    </recommendedName>
</protein>
<accession>A0ABN8LR13</accession>
<gene>
    <name evidence="3" type="ORF">PEVE_00038101</name>
</gene>
<dbReference type="InterPro" id="IPR011029">
    <property type="entry name" value="DEATH-like_dom_sf"/>
</dbReference>